<organism evidence="1 2">
    <name type="scientific">Mesorhabditis belari</name>
    <dbReference type="NCBI Taxonomy" id="2138241"/>
    <lineage>
        <taxon>Eukaryota</taxon>
        <taxon>Metazoa</taxon>
        <taxon>Ecdysozoa</taxon>
        <taxon>Nematoda</taxon>
        <taxon>Chromadorea</taxon>
        <taxon>Rhabditida</taxon>
        <taxon>Rhabditina</taxon>
        <taxon>Rhabditomorpha</taxon>
        <taxon>Rhabditoidea</taxon>
        <taxon>Rhabditidae</taxon>
        <taxon>Mesorhabditinae</taxon>
        <taxon>Mesorhabditis</taxon>
    </lineage>
</organism>
<keyword evidence="1" id="KW-1185">Reference proteome</keyword>
<dbReference type="Proteomes" id="UP000887575">
    <property type="component" value="Unassembled WGS sequence"/>
</dbReference>
<reference evidence="2" key="1">
    <citation type="submission" date="2024-02" db="UniProtKB">
        <authorList>
            <consortium name="WormBaseParasite"/>
        </authorList>
    </citation>
    <scope>IDENTIFICATION</scope>
</reference>
<name>A0AAF3JA89_9BILA</name>
<accession>A0AAF3JA89</accession>
<protein>
    <submittedName>
        <fullName evidence="2">Uncharacterized protein</fullName>
    </submittedName>
</protein>
<evidence type="ECO:0000313" key="1">
    <source>
        <dbReference type="Proteomes" id="UP000887575"/>
    </source>
</evidence>
<sequence>MNDSFDDSFNNPFSSFPKDEVIEEMEIQELPKRSSPKRSFYEKAADLTTEYEQVLEELRRVEVDAQQLRIGLELRRAMTGCRSERADERSGPISCKIQATWLNNGHLFLEETLKNTCGNSLLDWSLVTTMKTAGYRTTPHRARHTNEAHCVELGKLLSGEEFRANLCLPSTSTSLPMLVEGKLMRKFDLGHGDLCVYRISLDSRLITLWDLATPVDGRNESNLELLDREVNCTTMTLPAPFVNLFCGCPKDLNISHLLKSLISSKYREKILEEQREILLIFPFSNVEKHSVKISVNRPTRRDPFTLKIGCKDSRARTILVTDLQAALLLEWNSLTRHPRDSIVEIGNSETLSEEFERICRSYS</sequence>
<dbReference type="WBParaSite" id="MBELARI_LOCUS6101">
    <property type="protein sequence ID" value="MBELARI_LOCUS6101"/>
    <property type="gene ID" value="MBELARI_LOCUS6101"/>
</dbReference>
<proteinExistence type="predicted"/>
<dbReference type="AlphaFoldDB" id="A0AAF3JA89"/>
<evidence type="ECO:0000313" key="2">
    <source>
        <dbReference type="WBParaSite" id="MBELARI_LOCUS6101"/>
    </source>
</evidence>